<dbReference type="Pfam" id="PF00118">
    <property type="entry name" value="Cpn60_TCP1"/>
    <property type="match status" value="1"/>
</dbReference>
<dbReference type="SUPFAM" id="SSF52029">
    <property type="entry name" value="GroEL apical domain-like"/>
    <property type="match status" value="1"/>
</dbReference>
<name>A0A835V8V2_VANPL</name>
<dbReference type="SUPFAM" id="SSF54849">
    <property type="entry name" value="GroEL-intermediate domain like"/>
    <property type="match status" value="1"/>
</dbReference>
<dbReference type="EC" id="2.7.1.150" evidence="1"/>
<feature type="domain" description="PIPK" evidence="10">
    <location>
        <begin position="1220"/>
        <end position="1524"/>
    </location>
</feature>
<keyword evidence="4 8" id="KW-0418">Kinase</keyword>
<dbReference type="PROSITE" id="PS51455">
    <property type="entry name" value="PIPK"/>
    <property type="match status" value="1"/>
</dbReference>
<dbReference type="Gene3D" id="3.30.810.10">
    <property type="entry name" value="2-Layer Sandwich"/>
    <property type="match status" value="1"/>
</dbReference>
<feature type="region of interest" description="Disordered" evidence="9">
    <location>
        <begin position="175"/>
        <end position="204"/>
    </location>
</feature>
<evidence type="ECO:0000313" key="11">
    <source>
        <dbReference type="EMBL" id="KAG0488050.1"/>
    </source>
</evidence>
<evidence type="ECO:0000256" key="9">
    <source>
        <dbReference type="SAM" id="MobiDB-lite"/>
    </source>
</evidence>
<dbReference type="SUPFAM" id="SSF56104">
    <property type="entry name" value="SAICAR synthase-like"/>
    <property type="match status" value="1"/>
</dbReference>
<dbReference type="Gene3D" id="3.50.7.10">
    <property type="entry name" value="GroEL"/>
    <property type="match status" value="1"/>
</dbReference>
<evidence type="ECO:0000256" key="1">
    <source>
        <dbReference type="ARBA" id="ARBA00012009"/>
    </source>
</evidence>
<dbReference type="CDD" id="cd03334">
    <property type="entry name" value="Fab1_TCP"/>
    <property type="match status" value="1"/>
</dbReference>
<organism evidence="11 12">
    <name type="scientific">Vanilla planifolia</name>
    <name type="common">Vanilla</name>
    <dbReference type="NCBI Taxonomy" id="51239"/>
    <lineage>
        <taxon>Eukaryota</taxon>
        <taxon>Viridiplantae</taxon>
        <taxon>Streptophyta</taxon>
        <taxon>Embryophyta</taxon>
        <taxon>Tracheophyta</taxon>
        <taxon>Spermatophyta</taxon>
        <taxon>Magnoliopsida</taxon>
        <taxon>Liliopsida</taxon>
        <taxon>Asparagales</taxon>
        <taxon>Orchidaceae</taxon>
        <taxon>Vanilloideae</taxon>
        <taxon>Vanilleae</taxon>
        <taxon>Vanilla</taxon>
    </lineage>
</organism>
<evidence type="ECO:0000256" key="6">
    <source>
        <dbReference type="ARBA" id="ARBA00023464"/>
    </source>
</evidence>
<dbReference type="InterPro" id="IPR002498">
    <property type="entry name" value="PInositol-4-P-4/5-kinase_core"/>
</dbReference>
<proteinExistence type="predicted"/>
<dbReference type="SMART" id="SM00330">
    <property type="entry name" value="PIPKc"/>
    <property type="match status" value="1"/>
</dbReference>
<dbReference type="GO" id="GO:0005524">
    <property type="term" value="F:ATP binding"/>
    <property type="evidence" value="ECO:0007669"/>
    <property type="project" value="UniProtKB-UniRule"/>
</dbReference>
<evidence type="ECO:0000313" key="12">
    <source>
        <dbReference type="Proteomes" id="UP000636800"/>
    </source>
</evidence>
<dbReference type="InterPro" id="IPR027409">
    <property type="entry name" value="GroEL-like_apical_dom_sf"/>
</dbReference>
<evidence type="ECO:0000256" key="5">
    <source>
        <dbReference type="ARBA" id="ARBA00022840"/>
    </source>
</evidence>
<dbReference type="InterPro" id="IPR027484">
    <property type="entry name" value="PInositol-4-P-5-kinase_N"/>
</dbReference>
<evidence type="ECO:0000256" key="3">
    <source>
        <dbReference type="ARBA" id="ARBA00022741"/>
    </source>
</evidence>
<dbReference type="FunFam" id="3.30.800.10:FF:000007">
    <property type="entry name" value="Putative 1-phosphatidylinositol-4-phosphate 5-kinase/ zinc ion binding family"/>
    <property type="match status" value="1"/>
</dbReference>
<dbReference type="EMBL" id="JADCNL010000003">
    <property type="protein sequence ID" value="KAG0488050.1"/>
    <property type="molecule type" value="Genomic_DNA"/>
</dbReference>
<keyword evidence="2 8" id="KW-0808">Transferase</keyword>
<dbReference type="InterPro" id="IPR044769">
    <property type="entry name" value="PIKfyve_PIPKc"/>
</dbReference>
<keyword evidence="5 8" id="KW-0067">ATP-binding</keyword>
<dbReference type="PANTHER" id="PTHR45748">
    <property type="entry name" value="1-PHOSPHATIDYLINOSITOL 3-PHOSPHATE 5-KINASE-RELATED"/>
    <property type="match status" value="1"/>
</dbReference>
<gene>
    <name evidence="11" type="ORF">HPP92_006861</name>
</gene>
<evidence type="ECO:0000256" key="7">
    <source>
        <dbReference type="ARBA" id="ARBA00077223"/>
    </source>
</evidence>
<dbReference type="InterPro" id="IPR027483">
    <property type="entry name" value="PInositol-4-P-4/5-kinase_C_sf"/>
</dbReference>
<evidence type="ECO:0000256" key="2">
    <source>
        <dbReference type="ARBA" id="ARBA00022679"/>
    </source>
</evidence>
<protein>
    <recommendedName>
        <fullName evidence="1">1-phosphatidylinositol-3-phosphate 5-kinase</fullName>
        <ecNumber evidence="1">2.7.1.150</ecNumber>
    </recommendedName>
    <alternativeName>
        <fullName evidence="7">Phosphatidylinositol 3-phosphate 5-kinase type III</fullName>
    </alternativeName>
</protein>
<comment type="subunit">
    <text evidence="6">Component of the PI(3,5)P2 regulatory complex at least composed of ATG18, SAC/FIG4, FAB1 and VAC14.</text>
</comment>
<evidence type="ECO:0000256" key="8">
    <source>
        <dbReference type="PROSITE-ProRule" id="PRU00781"/>
    </source>
</evidence>
<dbReference type="CDD" id="cd17300">
    <property type="entry name" value="PIPKc_PIKfyve"/>
    <property type="match status" value="1"/>
</dbReference>
<dbReference type="PANTHER" id="PTHR45748:SF4">
    <property type="entry name" value="1-PHOSPHATIDYLINOSITOL-3-PHOSPHATE 5-KINASE FAB1D-RELATED"/>
    <property type="match status" value="1"/>
</dbReference>
<evidence type="ECO:0000259" key="10">
    <source>
        <dbReference type="PROSITE" id="PS51455"/>
    </source>
</evidence>
<keyword evidence="12" id="KW-1185">Reference proteome</keyword>
<dbReference type="Pfam" id="PF01504">
    <property type="entry name" value="PIP5K"/>
    <property type="match status" value="1"/>
</dbReference>
<feature type="compositionally biased region" description="Basic and acidic residues" evidence="9">
    <location>
        <begin position="194"/>
        <end position="203"/>
    </location>
</feature>
<dbReference type="Proteomes" id="UP000636800">
    <property type="component" value="Chromosome 3"/>
</dbReference>
<keyword evidence="3 8" id="KW-0547">Nucleotide-binding</keyword>
<dbReference type="Gene3D" id="3.30.800.10">
    <property type="entry name" value="Phosphatidylinositol Phosphate Kinase II Beta"/>
    <property type="match status" value="1"/>
</dbReference>
<dbReference type="InterPro" id="IPR002423">
    <property type="entry name" value="Cpn60/GroEL/TCP-1"/>
</dbReference>
<dbReference type="FunFam" id="3.50.7.10:FF:000007">
    <property type="entry name" value="1-phosphatidylinositol 3-phosphate 5-kinase isoform X1"/>
    <property type="match status" value="1"/>
</dbReference>
<dbReference type="GO" id="GO:0000285">
    <property type="term" value="F:1-phosphatidylinositol-3-phosphate 5-kinase activity"/>
    <property type="evidence" value="ECO:0007669"/>
    <property type="project" value="UniProtKB-EC"/>
</dbReference>
<dbReference type="FunFam" id="3.30.810.10:FF:000001">
    <property type="entry name" value="1-phosphatidylinositol 3-phosphate 5-kinase FAB1"/>
    <property type="match status" value="1"/>
</dbReference>
<accession>A0A835V8V2</accession>
<dbReference type="GO" id="GO:0010008">
    <property type="term" value="C:endosome membrane"/>
    <property type="evidence" value="ECO:0007669"/>
    <property type="project" value="TreeGrafter"/>
</dbReference>
<dbReference type="GO" id="GO:0046854">
    <property type="term" value="P:phosphatidylinositol phosphate biosynthetic process"/>
    <property type="evidence" value="ECO:0007669"/>
    <property type="project" value="TreeGrafter"/>
</dbReference>
<sequence>MLHSEGSELLAQSNDGQFGVFDNQSSLECDTRSNHSSFNEECPSCSCFSITEMAKQDFAIADCNHNIPQTCGSTSLSSYGSHASSFGCPLNDLPSKNRFVAVDAIDTGQTLERGMAANHLEHEDFFPHIGTKSSCVECGSSGSMFQMSLAEHTPSSSLTSEIHGSIDEKVEIVSPGAEDAKQSSKTSSLSMLDADPHIWRPPEPEEIETDIDSVANYDDDDDECDDGISGIKLSSSRGLDEEKGISYSHKEERKRLLMEVMNGQFKITVGRCLASAGISVSGHDVNENWLDILTPLSWKAALLVKPDDSEGRAMDPASYLKVKCIASGSRSQSQVIKGLVFKKSAAHKHMLTKFKNPRLLLLKGSLGHSASGLSSFESMGREKDHLMSIIDMIVTCHPNVIFVEKSVSRDIQEILLGKGITLVLDMKLPRMERIARSTGSQIFAIGDTILKSDLKHCEYFHIEKFVEEHNSVVEGVKRPAKTLMFIEGCPKPLDCTILLNGSNSEELKKIKRALQCTVFTAYSLILETSFFADQKTFFFNMNSAREVNVVSPAEMVSSFNLDAMNISNLSHGKNSLGVVPSADDIEIPISDASITDSINDPGFKFRESSMDSSMLIESSITCCGDNTMHGNIHNIGDSQLYVSDVSASDNLIVGENLSPLSSQFMSSNFGFSENEHDDERSALVSPLETIDHEKHLYEDVHKKSDREFYIDEFIQNAKVQNEDDVESGLEPQSILVLMFRYCMTKQKATMWKNLELQKLTCSSCGQPTEAHIYRYTHQNGNLTATVKTLPKESVLPGEAEGKIWMWISCLKCERAKGIQKVTRRVMMSSLARALSFGKFLDISFSNRSAANRLSKCGHLLHRDCLRFFGFGYKVAMFRYSPIEIYAACKPEPTLEFYKQNGQEWVCKEAKEVLTKAEHLFSEITDILKNIAPQCAKLPEQMDKFSGSMKQISEVEDMLKQDRTAFEASLLEFVYSDLHERKNGILDLSWLIQELLLLLYIWDRRLHFLVQSSESFSREVITEVVQSEKGNTDKESISQVPVIFEEAFSGGGDQHAGNHPMSLDEVSIPILDNLQEESSIPGQIVPLNLVEANKPQQKPKDCESKSQKASIFWEPCNPGAEDSDQWIWSPFSELCKDYKKDLHGGSLQKFQFINGYIPMHLIRAYKLIAQERTGGNIISLADEEISSIIACALALFKEQDGLVGVVAEKKGKGETYHTTDTSYGFEGSVDLSACLTTRSFEIKEQSSSSEELALHDLSFFVEEMKQLHPEVNVGTEKVAGKSKYSVICIYAKDFYSLRKKCCPSELSYISSLSRCKKWDARGGKSKVFFAKTMDDRFIIKQMKKTEFDSFLKFGPEYFKYLLLSLNSGSQTCLAKILGVYQVRQFKNGKEVNTDVMVMENLLFGRNASRKYDLKGAVYSRYISDANDLDQVLLDENFVEDMRWSPVFVDGRTKHILQRAIWNDTAFLTTNNVVDYSLFVGLDKEHHELVFGIIDYVRQYTWDKQLETWDSGPSGHLAFKRFSVIW</sequence>
<evidence type="ECO:0000256" key="4">
    <source>
        <dbReference type="ARBA" id="ARBA00022777"/>
    </source>
</evidence>
<reference evidence="11 12" key="1">
    <citation type="journal article" date="2020" name="Nat. Food">
        <title>A phased Vanilla planifolia genome enables genetic improvement of flavour and production.</title>
        <authorList>
            <person name="Hasing T."/>
            <person name="Tang H."/>
            <person name="Brym M."/>
            <person name="Khazi F."/>
            <person name="Huang T."/>
            <person name="Chambers A.H."/>
        </authorList>
    </citation>
    <scope>NUCLEOTIDE SEQUENCE [LARGE SCALE GENOMIC DNA]</scope>
    <source>
        <tissue evidence="11">Leaf</tissue>
    </source>
</reference>
<dbReference type="InterPro" id="IPR027410">
    <property type="entry name" value="TCP-1-like_intermed_sf"/>
</dbReference>
<comment type="caution">
    <text evidence="11">The sequence shown here is derived from an EMBL/GenBank/DDBJ whole genome shotgun (WGS) entry which is preliminary data.</text>
</comment>